<keyword evidence="6" id="KW-0805">Transcription regulation</keyword>
<dbReference type="GO" id="GO:0003713">
    <property type="term" value="F:transcription coactivator activity"/>
    <property type="evidence" value="ECO:0007669"/>
    <property type="project" value="TreeGrafter"/>
</dbReference>
<evidence type="ECO:0000256" key="9">
    <source>
        <dbReference type="SAM" id="MobiDB-lite"/>
    </source>
</evidence>
<evidence type="ECO:0000256" key="6">
    <source>
        <dbReference type="ARBA" id="ARBA00023015"/>
    </source>
</evidence>
<keyword evidence="3" id="KW-0677">Repeat</keyword>
<feature type="region of interest" description="Disordered" evidence="9">
    <location>
        <begin position="1"/>
        <end position="56"/>
    </location>
</feature>
<keyword evidence="11" id="KW-1185">Reference proteome</keyword>
<dbReference type="GO" id="GO:0042800">
    <property type="term" value="F:histone H3K4 methyltransferase activity"/>
    <property type="evidence" value="ECO:0007669"/>
    <property type="project" value="TreeGrafter"/>
</dbReference>
<dbReference type="AlphaFoldDB" id="A0AAD9BKV0"/>
<evidence type="ECO:0000256" key="2">
    <source>
        <dbReference type="ARBA" id="ARBA00022723"/>
    </source>
</evidence>
<evidence type="ECO:0000256" key="4">
    <source>
        <dbReference type="ARBA" id="ARBA00022771"/>
    </source>
</evidence>
<evidence type="ECO:0000256" key="7">
    <source>
        <dbReference type="ARBA" id="ARBA00023163"/>
    </source>
</evidence>
<dbReference type="PANTHER" id="PTHR45888">
    <property type="entry name" value="HL01030P-RELATED"/>
    <property type="match status" value="1"/>
</dbReference>
<comment type="subcellular location">
    <subcellularLocation>
        <location evidence="1">Nucleus</location>
    </subcellularLocation>
</comment>
<dbReference type="GO" id="GO:0044666">
    <property type="term" value="C:MLL3/4 complex"/>
    <property type="evidence" value="ECO:0007669"/>
    <property type="project" value="TreeGrafter"/>
</dbReference>
<keyword evidence="8" id="KW-0539">Nucleus</keyword>
<evidence type="ECO:0000313" key="10">
    <source>
        <dbReference type="EMBL" id="KAK1885461.1"/>
    </source>
</evidence>
<comment type="caution">
    <text evidence="10">The sequence shown here is derived from an EMBL/GenBank/DDBJ whole genome shotgun (WGS) entry which is preliminary data.</text>
</comment>
<protein>
    <submittedName>
        <fullName evidence="10">Histone-lysine N-methyltransferase 2C</fullName>
    </submittedName>
</protein>
<evidence type="ECO:0000256" key="8">
    <source>
        <dbReference type="ARBA" id="ARBA00023242"/>
    </source>
</evidence>
<evidence type="ECO:0000256" key="5">
    <source>
        <dbReference type="ARBA" id="ARBA00022833"/>
    </source>
</evidence>
<proteinExistence type="predicted"/>
<evidence type="ECO:0000256" key="1">
    <source>
        <dbReference type="ARBA" id="ARBA00004123"/>
    </source>
</evidence>
<keyword evidence="7" id="KW-0804">Transcription</keyword>
<dbReference type="GO" id="GO:0008270">
    <property type="term" value="F:zinc ion binding"/>
    <property type="evidence" value="ECO:0007669"/>
    <property type="project" value="UniProtKB-KW"/>
</dbReference>
<name>A0AAD9BKV0_DISEL</name>
<dbReference type="PANTHER" id="PTHR45888:SF6">
    <property type="entry name" value="HL01030P-RELATED"/>
    <property type="match status" value="1"/>
</dbReference>
<evidence type="ECO:0000313" key="11">
    <source>
        <dbReference type="Proteomes" id="UP001228049"/>
    </source>
</evidence>
<evidence type="ECO:0000256" key="3">
    <source>
        <dbReference type="ARBA" id="ARBA00022737"/>
    </source>
</evidence>
<organism evidence="10 11">
    <name type="scientific">Dissostichus eleginoides</name>
    <name type="common">Patagonian toothfish</name>
    <name type="synonym">Dissostichus amissus</name>
    <dbReference type="NCBI Taxonomy" id="100907"/>
    <lineage>
        <taxon>Eukaryota</taxon>
        <taxon>Metazoa</taxon>
        <taxon>Chordata</taxon>
        <taxon>Craniata</taxon>
        <taxon>Vertebrata</taxon>
        <taxon>Euteleostomi</taxon>
        <taxon>Actinopterygii</taxon>
        <taxon>Neopterygii</taxon>
        <taxon>Teleostei</taxon>
        <taxon>Neoteleostei</taxon>
        <taxon>Acanthomorphata</taxon>
        <taxon>Eupercaria</taxon>
        <taxon>Perciformes</taxon>
        <taxon>Notothenioidei</taxon>
        <taxon>Nototheniidae</taxon>
        <taxon>Dissostichus</taxon>
    </lineage>
</organism>
<accession>A0AAD9BKV0</accession>
<keyword evidence="4" id="KW-0863">Zinc-finger</keyword>
<feature type="compositionally biased region" description="Basic residues" evidence="9">
    <location>
        <begin position="1"/>
        <end position="18"/>
    </location>
</feature>
<feature type="compositionally biased region" description="Low complexity" evidence="9">
    <location>
        <begin position="21"/>
        <end position="36"/>
    </location>
</feature>
<reference evidence="10" key="1">
    <citation type="submission" date="2023-04" db="EMBL/GenBank/DDBJ databases">
        <title>Chromosome-level genome of Chaenocephalus aceratus.</title>
        <authorList>
            <person name="Park H."/>
        </authorList>
    </citation>
    <scope>NUCLEOTIDE SEQUENCE</scope>
    <source>
        <strain evidence="10">DE</strain>
        <tissue evidence="10">Muscle</tissue>
    </source>
</reference>
<keyword evidence="5" id="KW-0862">Zinc</keyword>
<keyword evidence="2" id="KW-0479">Metal-binding</keyword>
<dbReference type="GO" id="GO:0045944">
    <property type="term" value="P:positive regulation of transcription by RNA polymerase II"/>
    <property type="evidence" value="ECO:0007669"/>
    <property type="project" value="TreeGrafter"/>
</dbReference>
<feature type="compositionally biased region" description="Basic and acidic residues" evidence="9">
    <location>
        <begin position="199"/>
        <end position="237"/>
    </location>
</feature>
<sequence length="256" mass="28832">MGKPAITKRKFSPGRARVKQSSWWSSRRVVSPPSSSQDSMGEAGCESPKHPDSPLWSVKVPKEEEENSMHNTVVMFSTSDLFTLRQCGQCYHPYCVNVKNNFSLCGPCSSLRNCPLCQRLYHQDDLILQCNQCDRVFTLKKTWKSPLTKASNVRCAGLTAADPSSLVEPLTSPRRCKPKLKLRIINQNSVSVMQTPDPPTEHDPNRGELECEMKSDSSPERDHAHDDYATKEAELAEKKRKRKPYRPGGVLRSDSP</sequence>
<feature type="region of interest" description="Disordered" evidence="9">
    <location>
        <begin position="187"/>
        <end position="256"/>
    </location>
</feature>
<dbReference type="Proteomes" id="UP001228049">
    <property type="component" value="Unassembled WGS sequence"/>
</dbReference>
<dbReference type="EMBL" id="JASDAP010000021">
    <property type="protein sequence ID" value="KAK1885461.1"/>
    <property type="molecule type" value="Genomic_DNA"/>
</dbReference>
<gene>
    <name evidence="10" type="ORF">KUDE01_031655</name>
</gene>